<dbReference type="AlphaFoldDB" id="A0A164MEL8"/>
<comment type="subunit">
    <text evidence="3">The 26S proteasome is composed of a core protease, known as the 20S proteasome, capped at one or both ends by the 19S regulatory complex (RC). The RC is composed of at least 18 different subunits in two subcomplexes, the base and the lid, which form the portions proximal and distal to the 20S proteolytic core, respectively. Component of the lid subcomplex of the 19S RC.</text>
</comment>
<dbReference type="InterPro" id="IPR036390">
    <property type="entry name" value="WH_DNA-bd_sf"/>
</dbReference>
<protein>
    <submittedName>
        <fullName evidence="5">PCI-domain-containing protein</fullName>
    </submittedName>
</protein>
<dbReference type="GO" id="GO:0043161">
    <property type="term" value="P:proteasome-mediated ubiquitin-dependent protein catabolic process"/>
    <property type="evidence" value="ECO:0007669"/>
    <property type="project" value="TreeGrafter"/>
</dbReference>
<dbReference type="InterPro" id="IPR045135">
    <property type="entry name" value="Rpn7_N"/>
</dbReference>
<evidence type="ECO:0000313" key="6">
    <source>
        <dbReference type="Proteomes" id="UP000076722"/>
    </source>
</evidence>
<proteinExistence type="predicted"/>
<dbReference type="Pfam" id="PF01399">
    <property type="entry name" value="PCI"/>
    <property type="match status" value="1"/>
</dbReference>
<evidence type="ECO:0000256" key="1">
    <source>
        <dbReference type="ARBA" id="ARBA00022942"/>
    </source>
</evidence>
<evidence type="ECO:0000259" key="4">
    <source>
        <dbReference type="PROSITE" id="PS50250"/>
    </source>
</evidence>
<dbReference type="SUPFAM" id="SSF46785">
    <property type="entry name" value="Winged helix' DNA-binding domain"/>
    <property type="match status" value="1"/>
</dbReference>
<dbReference type="InterPro" id="IPR019585">
    <property type="entry name" value="Rpn7/CSN1"/>
</dbReference>
<evidence type="ECO:0000256" key="2">
    <source>
        <dbReference type="ARBA" id="ARBA00093435"/>
    </source>
</evidence>
<dbReference type="SUPFAM" id="SSF48452">
    <property type="entry name" value="TPR-like"/>
    <property type="match status" value="1"/>
</dbReference>
<dbReference type="Pfam" id="PF21154">
    <property type="entry name" value="RPN7_PSMD6_C"/>
    <property type="match status" value="1"/>
</dbReference>
<dbReference type="OrthoDB" id="1452at2759"/>
<evidence type="ECO:0000313" key="5">
    <source>
        <dbReference type="EMBL" id="KZS86637.1"/>
    </source>
</evidence>
<keyword evidence="6" id="KW-1185">Reference proteome</keyword>
<organism evidence="5 6">
    <name type="scientific">Sistotremastrum niveocremeum HHB9708</name>
    <dbReference type="NCBI Taxonomy" id="1314777"/>
    <lineage>
        <taxon>Eukaryota</taxon>
        <taxon>Fungi</taxon>
        <taxon>Dikarya</taxon>
        <taxon>Basidiomycota</taxon>
        <taxon>Agaricomycotina</taxon>
        <taxon>Agaricomycetes</taxon>
        <taxon>Sistotremastrales</taxon>
        <taxon>Sistotremastraceae</taxon>
        <taxon>Sertulicium</taxon>
        <taxon>Sertulicium niveocremeum</taxon>
    </lineage>
</organism>
<dbReference type="SMART" id="SM00088">
    <property type="entry name" value="PINT"/>
    <property type="match status" value="1"/>
</dbReference>
<keyword evidence="1" id="KW-0647">Proteasome</keyword>
<dbReference type="Gene3D" id="1.25.40.570">
    <property type="match status" value="1"/>
</dbReference>
<dbReference type="PROSITE" id="PS50250">
    <property type="entry name" value="PCI"/>
    <property type="match status" value="1"/>
</dbReference>
<sequence>MSEEPILPIPNLKIPEWNFHLASPKLEHLHETARAELLKAIEVDEMAPYYKLISSGSSPVLPLDDELLKKMEEANEKKLKEFKEKLVEAEKTEGDTEVSDILRAKAMYLTKIGDKEKAIPALNTALEKTPGLGSRIDLVLTLTRLGFFYSSPSDINKHLTQAAELIDKGGDWDRRNRLKVYQALYRMSIRDFKKAGELFCDILSTFTATELIDYDTAVLYAVISNILTLRRVDLKKKIIDAPEVIQLFSAVPALSTYTKSLYSCHYATFFTSLSTIETTFLAPSLLLSPHSRYYTREMRILAYNQLLQSYSSLTLESLASAFGVSEEFIDKELARFISSTRLHARIDRVNRVVETTRPELKSGQYDKVIKQGDLLLNNVQRLSKVLY</sequence>
<feature type="domain" description="PCI" evidence="4">
    <location>
        <begin position="191"/>
        <end position="360"/>
    </location>
</feature>
<dbReference type="InterPro" id="IPR011990">
    <property type="entry name" value="TPR-like_helical_dom_sf"/>
</dbReference>
<dbReference type="InterPro" id="IPR049549">
    <property type="entry name" value="RPN7_PSMD6_C"/>
</dbReference>
<reference evidence="5 6" key="1">
    <citation type="journal article" date="2016" name="Mol. Biol. Evol.">
        <title>Comparative Genomics of Early-Diverging Mushroom-Forming Fungi Provides Insights into the Origins of Lignocellulose Decay Capabilities.</title>
        <authorList>
            <person name="Nagy L.G."/>
            <person name="Riley R."/>
            <person name="Tritt A."/>
            <person name="Adam C."/>
            <person name="Daum C."/>
            <person name="Floudas D."/>
            <person name="Sun H."/>
            <person name="Yadav J.S."/>
            <person name="Pangilinan J."/>
            <person name="Larsson K.H."/>
            <person name="Matsuura K."/>
            <person name="Barry K."/>
            <person name="Labutti K."/>
            <person name="Kuo R."/>
            <person name="Ohm R.A."/>
            <person name="Bhattacharya S.S."/>
            <person name="Shirouzu T."/>
            <person name="Yoshinaga Y."/>
            <person name="Martin F.M."/>
            <person name="Grigoriev I.V."/>
            <person name="Hibbett D.S."/>
        </authorList>
    </citation>
    <scope>NUCLEOTIDE SEQUENCE [LARGE SCALE GENOMIC DNA]</scope>
    <source>
        <strain evidence="5 6">HHB9708</strain>
    </source>
</reference>
<dbReference type="EMBL" id="KV419478">
    <property type="protein sequence ID" value="KZS86637.1"/>
    <property type="molecule type" value="Genomic_DNA"/>
</dbReference>
<evidence type="ECO:0000256" key="3">
    <source>
        <dbReference type="ARBA" id="ARBA00093502"/>
    </source>
</evidence>
<dbReference type="Proteomes" id="UP000076722">
    <property type="component" value="Unassembled WGS sequence"/>
</dbReference>
<name>A0A164MEL8_9AGAM</name>
<dbReference type="Pfam" id="PF10602">
    <property type="entry name" value="RPN7"/>
    <property type="match status" value="1"/>
</dbReference>
<accession>A0A164MEL8</accession>
<dbReference type="FunFam" id="1.25.40.570:FF:000005">
    <property type="entry name" value="26S proteasome regulatory subunit N7"/>
    <property type="match status" value="1"/>
</dbReference>
<dbReference type="GO" id="GO:0008541">
    <property type="term" value="C:proteasome regulatory particle, lid subcomplex"/>
    <property type="evidence" value="ECO:0007669"/>
    <property type="project" value="UniProtKB-ARBA"/>
</dbReference>
<comment type="function">
    <text evidence="2">Component of the 19S cap proteasome complex which acts as a regulatory subunit of the 26S proteasome, involved in the ATP-dependent degradation of ubiquitinated proteins.</text>
</comment>
<dbReference type="InterPro" id="IPR000717">
    <property type="entry name" value="PCI_dom"/>
</dbReference>
<dbReference type="PANTHER" id="PTHR14145:SF1">
    <property type="entry name" value="26S PROTEASOME NON-ATPASE REGULATORY SUBUNIT 6"/>
    <property type="match status" value="1"/>
</dbReference>
<dbReference type="PANTHER" id="PTHR14145">
    <property type="entry name" value="26S PROTESOME SUBUNIT 6"/>
    <property type="match status" value="1"/>
</dbReference>
<dbReference type="STRING" id="1314777.A0A164MEL8"/>
<gene>
    <name evidence="5" type="ORF">SISNIDRAFT_461629</name>
</gene>